<dbReference type="InterPro" id="IPR036770">
    <property type="entry name" value="Ankyrin_rpt-contain_sf"/>
</dbReference>
<reference evidence="6 7" key="1">
    <citation type="submission" date="2024-02" db="EMBL/GenBank/DDBJ databases">
        <title>Chromosome-scale genome assembly of the rough periwinkle Littorina saxatilis.</title>
        <authorList>
            <person name="De Jode A."/>
            <person name="Faria R."/>
            <person name="Formenti G."/>
            <person name="Sims Y."/>
            <person name="Smith T.P."/>
            <person name="Tracey A."/>
            <person name="Wood J.M.D."/>
            <person name="Zagrodzka Z.B."/>
            <person name="Johannesson K."/>
            <person name="Butlin R.K."/>
            <person name="Leder E.H."/>
        </authorList>
    </citation>
    <scope>NUCLEOTIDE SEQUENCE [LARGE SCALE GENOMIC DNA]</scope>
    <source>
        <strain evidence="6">Snail1</strain>
        <tissue evidence="6">Muscle</tissue>
    </source>
</reference>
<dbReference type="InterPro" id="IPR001496">
    <property type="entry name" value="SOCS_box"/>
</dbReference>
<dbReference type="Pfam" id="PF07525">
    <property type="entry name" value="SOCS_box"/>
    <property type="match status" value="1"/>
</dbReference>
<keyword evidence="4" id="KW-0175">Coiled coil</keyword>
<evidence type="ECO:0000259" key="5">
    <source>
        <dbReference type="SMART" id="SM00969"/>
    </source>
</evidence>
<proteinExistence type="predicted"/>
<feature type="domain" description="SOCS box" evidence="5">
    <location>
        <begin position="1147"/>
        <end position="1188"/>
    </location>
</feature>
<dbReference type="PANTHER" id="PTHR24166:SF48">
    <property type="entry name" value="PROTEIN VAPYRIN"/>
    <property type="match status" value="1"/>
</dbReference>
<evidence type="ECO:0000313" key="6">
    <source>
        <dbReference type="EMBL" id="KAK7091755.1"/>
    </source>
</evidence>
<evidence type="ECO:0000256" key="2">
    <source>
        <dbReference type="ARBA" id="ARBA00023043"/>
    </source>
</evidence>
<evidence type="ECO:0000256" key="3">
    <source>
        <dbReference type="PROSITE-ProRule" id="PRU00023"/>
    </source>
</evidence>
<dbReference type="AlphaFoldDB" id="A0AAN9ARB6"/>
<dbReference type="Proteomes" id="UP001374579">
    <property type="component" value="Unassembled WGS sequence"/>
</dbReference>
<sequence length="1197" mass="137276">MEPVQSDGSMYSNFFEELRRQNLLGTLIDPPTVIRGQSTADQTEMISDGDLNSQLSALVRKQKWERVVNYLASHRSILCKDLCQRAIKEVSWNADEECLYSLVRVCAEEELEPLLTQMVNRNMWDPIRNADTLMRKASDTQRKWVLKKAVERADDWAVQEFIAEHPADSPPSLLSKLVRRALWGSVGVALRCCVVGEAERRWVIGRASRDVNCHCFSSGILPHCEDGQLDSVARTLVRLGAWPSLAAVFGRKARFSCKKWAFEEAFARADRDTLIRDMLPLCPADGKDDLVTILVERRRWDVLQYAIQKDVSDDVWVWAADQASKGLDKMSFSEMIQGFPFDRYCPVLALACQRGASMVAEKMMEFLRWDSVLSDSIALSLSLTQVDTKATVDDECASGTAHDEMHMLCEEIVRFVSYDREEPACVQINLQRLSQQGQSWTKTLNSALTRAKPMSVQTKYYAYFMTLYCKHHLGEDTDWTLRIDPKRDQTLLFILANVPLFIELQQAALRVLLRHGRWDVISLSCMTHVWEQVRRELLQAAVEQKQWHVVKQWADHTLYDDQRGWVLQEAFTDQQWPVFLLLADHGLTKTELMRVHYRLAKYADWDTFLQLLERGGDIRELKDLVQATKQGKKNLIDQQTILTNKRRRVKLAKLKRQLAKCTDTLDSAFDNSDWRLVLYRVQRNSSEVDLGQLIRAVVERKVWHVVMQLVKRIKNSKARDSLFLEMVREKQWAVSRVLLDQGVSVKFCVGAVPELLSAKQWVLLARVMEHDVDDDLRRQIMQHAMDNREGSMASTFIRTMHGCLIIQEREDLFQMAVSNEIWQAVKPLVEETDHTGLAHRDVAMREAVQHCQWDLVDHCERHYATVNVTAQDGRTLLHKAADASDWSAVQKLVWRDGDQSVTDADGYSVLHKVLQAGQPDTAKLLVQFHGDINLPDPKGVTPLQALIDRRYADVLEDMLFWQPDTCSGGVTERGETTLHALCEAGRWESLYYLVARGADPLTLTQDGQSVLMFAVCNDRCPQRGVANCVELGFSAHQPRITDKLLQDKGNTDSAPREESIRCNQPRRRQHPFFQRGPTEELWSSENVSPFEYAFVHNMPEVRNMLYESGSCSYKELFRLYARVLNDETFCPDVTSDLPYLRDVATTPRSLMSTCRLVISLCLNVRGKRRIDVQCLRLPKSAKNYVMFSDLTDADFGN</sequence>
<dbReference type="SUPFAM" id="SSF48403">
    <property type="entry name" value="Ankyrin repeat"/>
    <property type="match status" value="1"/>
</dbReference>
<keyword evidence="1" id="KW-0677">Repeat</keyword>
<dbReference type="InterPro" id="IPR050889">
    <property type="entry name" value="Dendritic_Spine_Reg/Scaffold"/>
</dbReference>
<evidence type="ECO:0000256" key="4">
    <source>
        <dbReference type="SAM" id="Coils"/>
    </source>
</evidence>
<accession>A0AAN9ARB6</accession>
<name>A0AAN9ARB6_9CAEN</name>
<dbReference type="Gene3D" id="1.25.40.20">
    <property type="entry name" value="Ankyrin repeat-containing domain"/>
    <property type="match status" value="1"/>
</dbReference>
<dbReference type="InterPro" id="IPR002110">
    <property type="entry name" value="Ankyrin_rpt"/>
</dbReference>
<gene>
    <name evidence="6" type="ORF">V1264_009397</name>
</gene>
<comment type="caution">
    <text evidence="6">The sequence shown here is derived from an EMBL/GenBank/DDBJ whole genome shotgun (WGS) entry which is preliminary data.</text>
</comment>
<feature type="coiled-coil region" evidence="4">
    <location>
        <begin position="618"/>
        <end position="671"/>
    </location>
</feature>
<dbReference type="SMART" id="SM00248">
    <property type="entry name" value="ANK"/>
    <property type="match status" value="4"/>
</dbReference>
<evidence type="ECO:0000313" key="7">
    <source>
        <dbReference type="Proteomes" id="UP001374579"/>
    </source>
</evidence>
<dbReference type="EMBL" id="JBAMIC010000022">
    <property type="protein sequence ID" value="KAK7091755.1"/>
    <property type="molecule type" value="Genomic_DNA"/>
</dbReference>
<keyword evidence="7" id="KW-1185">Reference proteome</keyword>
<evidence type="ECO:0000256" key="1">
    <source>
        <dbReference type="ARBA" id="ARBA00022737"/>
    </source>
</evidence>
<feature type="repeat" description="ANK" evidence="3">
    <location>
        <begin position="973"/>
        <end position="1005"/>
    </location>
</feature>
<dbReference type="PROSITE" id="PS50088">
    <property type="entry name" value="ANK_REPEAT"/>
    <property type="match status" value="2"/>
</dbReference>
<dbReference type="PANTHER" id="PTHR24166">
    <property type="entry name" value="ROLLING PEBBLES, ISOFORM B"/>
    <property type="match status" value="1"/>
</dbReference>
<organism evidence="6 7">
    <name type="scientific">Littorina saxatilis</name>
    <dbReference type="NCBI Taxonomy" id="31220"/>
    <lineage>
        <taxon>Eukaryota</taxon>
        <taxon>Metazoa</taxon>
        <taxon>Spiralia</taxon>
        <taxon>Lophotrochozoa</taxon>
        <taxon>Mollusca</taxon>
        <taxon>Gastropoda</taxon>
        <taxon>Caenogastropoda</taxon>
        <taxon>Littorinimorpha</taxon>
        <taxon>Littorinoidea</taxon>
        <taxon>Littorinidae</taxon>
        <taxon>Littorina</taxon>
    </lineage>
</organism>
<protein>
    <recommendedName>
        <fullName evidence="5">SOCS box domain-containing protein</fullName>
    </recommendedName>
</protein>
<dbReference type="SMART" id="SM00969">
    <property type="entry name" value="SOCS_box"/>
    <property type="match status" value="1"/>
</dbReference>
<dbReference type="Pfam" id="PF12796">
    <property type="entry name" value="Ank_2"/>
    <property type="match status" value="1"/>
</dbReference>
<keyword evidence="2 3" id="KW-0040">ANK repeat</keyword>
<feature type="repeat" description="ANK" evidence="3">
    <location>
        <begin position="905"/>
        <end position="937"/>
    </location>
</feature>